<organism evidence="2 3">
    <name type="scientific">Fragilariopsis cylindrus CCMP1102</name>
    <dbReference type="NCBI Taxonomy" id="635003"/>
    <lineage>
        <taxon>Eukaryota</taxon>
        <taxon>Sar</taxon>
        <taxon>Stramenopiles</taxon>
        <taxon>Ochrophyta</taxon>
        <taxon>Bacillariophyta</taxon>
        <taxon>Bacillariophyceae</taxon>
        <taxon>Bacillariophycidae</taxon>
        <taxon>Bacillariales</taxon>
        <taxon>Bacillariaceae</taxon>
        <taxon>Fragilariopsis</taxon>
    </lineage>
</organism>
<dbReference type="Proteomes" id="UP000095751">
    <property type="component" value="Unassembled WGS sequence"/>
</dbReference>
<keyword evidence="1" id="KW-0812">Transmembrane</keyword>
<dbReference type="EMBL" id="KV784385">
    <property type="protein sequence ID" value="OEU07559.1"/>
    <property type="molecule type" value="Genomic_DNA"/>
</dbReference>
<feature type="transmembrane region" description="Helical" evidence="1">
    <location>
        <begin position="86"/>
        <end position="112"/>
    </location>
</feature>
<dbReference type="KEGG" id="fcy:FRACYDRAFT_264892"/>
<feature type="transmembrane region" description="Helical" evidence="1">
    <location>
        <begin position="118"/>
        <end position="140"/>
    </location>
</feature>
<feature type="transmembrane region" description="Helical" evidence="1">
    <location>
        <begin position="152"/>
        <end position="172"/>
    </location>
</feature>
<dbReference type="AlphaFoldDB" id="A0A1E7ENL0"/>
<dbReference type="InParanoid" id="A0A1E7ENL0"/>
<evidence type="ECO:0000313" key="2">
    <source>
        <dbReference type="EMBL" id="OEU07559.1"/>
    </source>
</evidence>
<keyword evidence="1" id="KW-1133">Transmembrane helix</keyword>
<keyword evidence="3" id="KW-1185">Reference proteome</keyword>
<feature type="transmembrane region" description="Helical" evidence="1">
    <location>
        <begin position="20"/>
        <end position="43"/>
    </location>
</feature>
<evidence type="ECO:0000313" key="3">
    <source>
        <dbReference type="Proteomes" id="UP000095751"/>
    </source>
</evidence>
<evidence type="ECO:0000256" key="1">
    <source>
        <dbReference type="SAM" id="Phobius"/>
    </source>
</evidence>
<name>A0A1E7ENL0_9STRA</name>
<dbReference type="OrthoDB" id="195208at2759"/>
<reference evidence="2 3" key="1">
    <citation type="submission" date="2016-09" db="EMBL/GenBank/DDBJ databases">
        <title>Extensive genetic diversity and differential bi-allelic expression allows diatom success in the polar Southern Ocean.</title>
        <authorList>
            <consortium name="DOE Joint Genome Institute"/>
            <person name="Mock T."/>
            <person name="Otillar R.P."/>
            <person name="Strauss J."/>
            <person name="Dupont C."/>
            <person name="Frickenhaus S."/>
            <person name="Maumus F."/>
            <person name="Mcmullan M."/>
            <person name="Sanges R."/>
            <person name="Schmutz J."/>
            <person name="Toseland A."/>
            <person name="Valas R."/>
            <person name="Veluchamy A."/>
            <person name="Ward B.J."/>
            <person name="Allen A."/>
            <person name="Barry K."/>
            <person name="Falciatore A."/>
            <person name="Ferrante M."/>
            <person name="Fortunato A.E."/>
            <person name="Gloeckner G."/>
            <person name="Gruber A."/>
            <person name="Hipkin R."/>
            <person name="Janech M."/>
            <person name="Kroth P."/>
            <person name="Leese F."/>
            <person name="Lindquist E."/>
            <person name="Lyon B.R."/>
            <person name="Martin J."/>
            <person name="Mayer C."/>
            <person name="Parker M."/>
            <person name="Quesneville H."/>
            <person name="Raymond J."/>
            <person name="Uhlig C."/>
            <person name="Valentin K.U."/>
            <person name="Worden A.Z."/>
            <person name="Armbrust E.V."/>
            <person name="Bowler C."/>
            <person name="Green B."/>
            <person name="Moulton V."/>
            <person name="Van Oosterhout C."/>
            <person name="Grigoriev I."/>
        </authorList>
    </citation>
    <scope>NUCLEOTIDE SEQUENCE [LARGE SCALE GENOMIC DNA]</scope>
    <source>
        <strain evidence="2 3">CCMP1102</strain>
    </source>
</reference>
<proteinExistence type="predicted"/>
<sequence length="179" mass="20698">MTMTMTLLNDMLEYLFIHKDWLLLICFTVDAINTMVSFPLIIWNGPKWLLKSVDPTSKEKIEDGAATSNNNSITDLSDTDRKSFQILWEIFTIAYEGYAGFTLSTLICLYRIPETRPIFGYSLFVLYLYKAKSFLTGTLLDIKNSPQGQGKLYLILFFYWPLYGGYCFLHLLEFTGIRS</sequence>
<evidence type="ECO:0008006" key="4">
    <source>
        <dbReference type="Google" id="ProtNLM"/>
    </source>
</evidence>
<keyword evidence="1" id="KW-0472">Membrane</keyword>
<gene>
    <name evidence="2" type="ORF">FRACYDRAFT_264892</name>
</gene>
<accession>A0A1E7ENL0</accession>
<protein>
    <recommendedName>
        <fullName evidence="4">EXPERA domain-containing protein</fullName>
    </recommendedName>
</protein>